<dbReference type="PANTHER" id="PTHR34980">
    <property type="entry name" value="INNER MEMBRANE PROTEIN-RELATED-RELATED"/>
    <property type="match status" value="1"/>
</dbReference>
<dbReference type="STRING" id="279058.LT85_2345"/>
<evidence type="ECO:0000313" key="3">
    <source>
        <dbReference type="Proteomes" id="UP000030302"/>
    </source>
</evidence>
<dbReference type="PANTHER" id="PTHR34980:SF2">
    <property type="entry name" value="INNER MEMBRANE PROTEIN YHAH-RELATED"/>
    <property type="match status" value="1"/>
</dbReference>
<reference evidence="3" key="1">
    <citation type="journal article" date="2014" name="Soil Biol. Biochem.">
        <title>Structure and function of bacterial communities in ageing soils: Insights from the Mendocino ecological staircase.</title>
        <authorList>
            <person name="Uroz S."/>
            <person name="Tech J.J."/>
            <person name="Sawaya N.A."/>
            <person name="Frey-Klett P."/>
            <person name="Leveau J.H.J."/>
        </authorList>
    </citation>
    <scope>NUCLEOTIDE SEQUENCE [LARGE SCALE GENOMIC DNA]</scope>
    <source>
        <strain evidence="3">Cal35</strain>
    </source>
</reference>
<feature type="transmembrane region" description="Helical" evidence="1">
    <location>
        <begin position="74"/>
        <end position="95"/>
    </location>
</feature>
<keyword evidence="1" id="KW-1133">Transmembrane helix</keyword>
<gene>
    <name evidence="2" type="ORF">LT85_2345</name>
</gene>
<dbReference type="HOGENOM" id="CLU_093674_4_1_4"/>
<dbReference type="GO" id="GO:0005886">
    <property type="term" value="C:plasma membrane"/>
    <property type="evidence" value="ECO:0007669"/>
    <property type="project" value="TreeGrafter"/>
</dbReference>
<dbReference type="Pfam" id="PF05656">
    <property type="entry name" value="DUF805"/>
    <property type="match status" value="1"/>
</dbReference>
<accession>A0A0A1F9S8</accession>
<proteinExistence type="predicted"/>
<dbReference type="AlphaFoldDB" id="A0A0A1F9S8"/>
<keyword evidence="3" id="KW-1185">Reference proteome</keyword>
<organism evidence="2 3">
    <name type="scientific">Collimonas arenae</name>
    <dbReference type="NCBI Taxonomy" id="279058"/>
    <lineage>
        <taxon>Bacteria</taxon>
        <taxon>Pseudomonadati</taxon>
        <taxon>Pseudomonadota</taxon>
        <taxon>Betaproteobacteria</taxon>
        <taxon>Burkholderiales</taxon>
        <taxon>Oxalobacteraceae</taxon>
        <taxon>Collimonas</taxon>
    </lineage>
</organism>
<dbReference type="EMBL" id="CP009962">
    <property type="protein sequence ID" value="AIY41503.1"/>
    <property type="molecule type" value="Genomic_DNA"/>
</dbReference>
<evidence type="ECO:0000256" key="1">
    <source>
        <dbReference type="SAM" id="Phobius"/>
    </source>
</evidence>
<dbReference type="Proteomes" id="UP000030302">
    <property type="component" value="Chromosome"/>
</dbReference>
<dbReference type="OrthoDB" id="9812349at2"/>
<feature type="transmembrane region" description="Helical" evidence="1">
    <location>
        <begin position="26"/>
        <end position="43"/>
    </location>
</feature>
<sequence length="116" mass="13132">MTFIESIKVCFSKYIDFNGRASRSEYWWFVLFIVLATIVADAISYKLSGLFSLATLLPSIAVATRRLHDTDRSGWWQLIALIPVLGWIAIIYFLVQEPKEPNRFGAAPTSEALSET</sequence>
<dbReference type="RefSeq" id="WP_038488873.1">
    <property type="nucleotide sequence ID" value="NZ_CP009962.1"/>
</dbReference>
<dbReference type="KEGG" id="care:LT85_2345"/>
<protein>
    <submittedName>
        <fullName evidence="2">Integral membrane protein</fullName>
    </submittedName>
</protein>
<evidence type="ECO:0000313" key="2">
    <source>
        <dbReference type="EMBL" id="AIY41503.1"/>
    </source>
</evidence>
<dbReference type="InterPro" id="IPR008523">
    <property type="entry name" value="DUF805"/>
</dbReference>
<name>A0A0A1F9S8_9BURK</name>
<keyword evidence="1" id="KW-0472">Membrane</keyword>
<keyword evidence="1" id="KW-0812">Transmembrane</keyword>